<evidence type="ECO:0000259" key="2">
    <source>
        <dbReference type="SMART" id="SM00460"/>
    </source>
</evidence>
<gene>
    <name evidence="3" type="ORF">LMG7974_00256</name>
</gene>
<evidence type="ECO:0000313" key="3">
    <source>
        <dbReference type="EMBL" id="CAD7287358.1"/>
    </source>
</evidence>
<dbReference type="Pfam" id="PF01841">
    <property type="entry name" value="Transglut_core"/>
    <property type="match status" value="1"/>
</dbReference>
<dbReference type="RefSeq" id="WP_229932080.1">
    <property type="nucleotide sequence ID" value="NZ_CAJHOF010000002.1"/>
</dbReference>
<keyword evidence="4" id="KW-1185">Reference proteome</keyword>
<dbReference type="SUPFAM" id="SSF54001">
    <property type="entry name" value="Cysteine proteinases"/>
    <property type="match status" value="1"/>
</dbReference>
<dbReference type="PANTHER" id="PTHR38339:SF1">
    <property type="entry name" value="TRANSGLUTAMINASE-LIKE DOMAIN-CONTAINING PROTEIN"/>
    <property type="match status" value="1"/>
</dbReference>
<proteinExistence type="predicted"/>
<feature type="domain" description="Transglutaminase-like" evidence="2">
    <location>
        <begin position="195"/>
        <end position="273"/>
    </location>
</feature>
<dbReference type="NCBIfam" id="TIGR01409">
    <property type="entry name" value="TAT_signal_seq"/>
    <property type="match status" value="1"/>
</dbReference>
<dbReference type="EMBL" id="CAJHOF010000002">
    <property type="protein sequence ID" value="CAD7287358.1"/>
    <property type="molecule type" value="Genomic_DNA"/>
</dbReference>
<organism evidence="3 4">
    <name type="scientific">Campylobacter majalis</name>
    <dbReference type="NCBI Taxonomy" id="2790656"/>
    <lineage>
        <taxon>Bacteria</taxon>
        <taxon>Pseudomonadati</taxon>
        <taxon>Campylobacterota</taxon>
        <taxon>Epsilonproteobacteria</taxon>
        <taxon>Campylobacterales</taxon>
        <taxon>Campylobacteraceae</taxon>
        <taxon>Campylobacter</taxon>
    </lineage>
</organism>
<dbReference type="InterPro" id="IPR002931">
    <property type="entry name" value="Transglutaminase-like"/>
</dbReference>
<evidence type="ECO:0000256" key="1">
    <source>
        <dbReference type="ARBA" id="ARBA00022505"/>
    </source>
</evidence>
<dbReference type="Pfam" id="PF10518">
    <property type="entry name" value="TAT_signal"/>
    <property type="match status" value="1"/>
</dbReference>
<protein>
    <recommendedName>
        <fullName evidence="2">Transglutaminase-like domain-containing protein</fullName>
    </recommendedName>
</protein>
<reference evidence="3 4" key="1">
    <citation type="submission" date="2020-11" db="EMBL/GenBank/DDBJ databases">
        <authorList>
            <person name="Peeters C."/>
        </authorList>
    </citation>
    <scope>NUCLEOTIDE SEQUENCE [LARGE SCALE GENOMIC DNA]</scope>
    <source>
        <strain evidence="3 4">LMG 7974</strain>
    </source>
</reference>
<dbReference type="PANTHER" id="PTHR38339">
    <property type="entry name" value="TRANSGLUTAMINASE DOMAIN PROTEIN"/>
    <property type="match status" value="1"/>
</dbReference>
<keyword evidence="1" id="KW-0500">Molybdenum</keyword>
<dbReference type="InterPro" id="IPR019546">
    <property type="entry name" value="TAT_signal_bac_arc"/>
</dbReference>
<dbReference type="Gene3D" id="3.10.620.30">
    <property type="match status" value="1"/>
</dbReference>
<dbReference type="InterPro" id="IPR038765">
    <property type="entry name" value="Papain-like_cys_pep_sf"/>
</dbReference>
<comment type="caution">
    <text evidence="3">The sequence shown here is derived from an EMBL/GenBank/DDBJ whole genome shotgun (WGS) entry which is preliminary data.</text>
</comment>
<sequence>MQRRDFLKFSGVAAAASTVPSVIMASEIQQSECKKRIFDISLRHSIKEQGKEHKFWLPLLTSNKYQQLISDYKVKTNAKNYYISDLAIPTLYAEFDDVGSPYIDVSFRVATVDRSVKISYKNGDEKLLDDVLYYLKPTTQIPNDGIVKQKADEITKGLKTDLDKARAIYTWVANTMQRDNSIMGCGIGDVKAILESGKLVGKCTDINSVFVGLCRAVGIPARELFGIRVGQSRFSNEMGKADENGVAKISQAQHCRAEFYLKGTGWVPVDPADVAKVRLGENLTNDSEKLTIIRDYLFGNWEMCWIGFNYGRDFVLKPEPEQSPINNFGYPYAETDGNVANYYSPKDFSYEYEAVEIKA</sequence>
<dbReference type="Proteomes" id="UP000789803">
    <property type="component" value="Unassembled WGS sequence"/>
</dbReference>
<dbReference type="SMART" id="SM00460">
    <property type="entry name" value="TGc"/>
    <property type="match status" value="1"/>
</dbReference>
<name>A0ABM8Q3H7_9BACT</name>
<evidence type="ECO:0000313" key="4">
    <source>
        <dbReference type="Proteomes" id="UP000789803"/>
    </source>
</evidence>
<accession>A0ABM8Q3H7</accession>